<evidence type="ECO:0000313" key="2">
    <source>
        <dbReference type="EMBL" id="CAA9447898.1"/>
    </source>
</evidence>
<dbReference type="AlphaFoldDB" id="A0A6J4QL26"/>
<protein>
    <recommendedName>
        <fullName evidence="3">DUF1772 domain-containing protein</fullName>
    </recommendedName>
</protein>
<proteinExistence type="predicted"/>
<keyword evidence="1" id="KW-0472">Membrane</keyword>
<dbReference type="Pfam" id="PF08592">
    <property type="entry name" value="Anthrone_oxy"/>
    <property type="match status" value="1"/>
</dbReference>
<evidence type="ECO:0008006" key="3">
    <source>
        <dbReference type="Google" id="ProtNLM"/>
    </source>
</evidence>
<organism evidence="2">
    <name type="scientific">uncultured Pseudonocardia sp</name>
    <dbReference type="NCBI Taxonomy" id="211455"/>
    <lineage>
        <taxon>Bacteria</taxon>
        <taxon>Bacillati</taxon>
        <taxon>Actinomycetota</taxon>
        <taxon>Actinomycetes</taxon>
        <taxon>Pseudonocardiales</taxon>
        <taxon>Pseudonocardiaceae</taxon>
        <taxon>Pseudonocardia</taxon>
        <taxon>environmental samples</taxon>
    </lineage>
</organism>
<dbReference type="EMBL" id="CADCUS010000622">
    <property type="protein sequence ID" value="CAA9447898.1"/>
    <property type="molecule type" value="Genomic_DNA"/>
</dbReference>
<gene>
    <name evidence="2" type="ORF">AVDCRST_MAG66-4861</name>
</gene>
<feature type="transmembrane region" description="Helical" evidence="1">
    <location>
        <begin position="79"/>
        <end position="97"/>
    </location>
</feature>
<name>A0A6J4QL26_9PSEU</name>
<evidence type="ECO:0000256" key="1">
    <source>
        <dbReference type="SAM" id="Phobius"/>
    </source>
</evidence>
<keyword evidence="1" id="KW-0812">Transmembrane</keyword>
<keyword evidence="1" id="KW-1133">Transmembrane helix</keyword>
<feature type="transmembrane region" description="Helical" evidence="1">
    <location>
        <begin position="6"/>
        <end position="34"/>
    </location>
</feature>
<feature type="transmembrane region" description="Helical" evidence="1">
    <location>
        <begin position="129"/>
        <end position="149"/>
    </location>
</feature>
<accession>A0A6J4QL26</accession>
<dbReference type="InterPro" id="IPR013901">
    <property type="entry name" value="Anthrone_oxy"/>
</dbReference>
<reference evidence="2" key="1">
    <citation type="submission" date="2020-02" db="EMBL/GenBank/DDBJ databases">
        <authorList>
            <person name="Meier V. D."/>
        </authorList>
    </citation>
    <scope>NUCLEOTIDE SEQUENCE</scope>
    <source>
        <strain evidence="2">AVDCRST_MAG66</strain>
    </source>
</reference>
<sequence>MLTDLLTIIVLIGSGLTAGVLFAVALSVVPALLVMPADQYVSTHRLIGRNWDPTMPVIVLVSAAGDAALAVLVPGAGVWFASGAVLLLGVSVVSHFCNVPINRVVHEHAVQGVPADWHDPRPSWRRWHLVRTGLALLAFAGNALGALTAR</sequence>